<gene>
    <name evidence="1" type="ORF">ACFPMF_01015</name>
</gene>
<proteinExistence type="predicted"/>
<comment type="caution">
    <text evidence="1">The sequence shown here is derived from an EMBL/GenBank/DDBJ whole genome shotgun (WGS) entry which is preliminary data.</text>
</comment>
<name>A0ABW0I4Y9_9BACT</name>
<dbReference type="EMBL" id="JBHSMA010000001">
    <property type="protein sequence ID" value="MFC5407869.1"/>
    <property type="molecule type" value="Genomic_DNA"/>
</dbReference>
<keyword evidence="2" id="KW-1185">Reference proteome</keyword>
<evidence type="ECO:0000313" key="2">
    <source>
        <dbReference type="Proteomes" id="UP001596106"/>
    </source>
</evidence>
<organism evidence="1 2">
    <name type="scientific">Larkinella bovis</name>
    <dbReference type="NCBI Taxonomy" id="683041"/>
    <lineage>
        <taxon>Bacteria</taxon>
        <taxon>Pseudomonadati</taxon>
        <taxon>Bacteroidota</taxon>
        <taxon>Cytophagia</taxon>
        <taxon>Cytophagales</taxon>
        <taxon>Spirosomataceae</taxon>
        <taxon>Larkinella</taxon>
    </lineage>
</organism>
<dbReference type="RefSeq" id="WP_379840558.1">
    <property type="nucleotide sequence ID" value="NZ_JBHSMA010000001.1"/>
</dbReference>
<dbReference type="Proteomes" id="UP001596106">
    <property type="component" value="Unassembled WGS sequence"/>
</dbReference>
<accession>A0ABW0I4Y9</accession>
<evidence type="ECO:0000313" key="1">
    <source>
        <dbReference type="EMBL" id="MFC5407869.1"/>
    </source>
</evidence>
<sequence>MNHPVTLKAKIALACQLTAPDQVRRMNELHQTLFKKVTQLVEHATSYDLVFQKPDRGLYAELMEFIQFERLCCPWLKFQLVFEPGDGPVFLRLGNSPETREMVKLVMKLEQLAQQGTR</sequence>
<reference evidence="2" key="1">
    <citation type="journal article" date="2019" name="Int. J. Syst. Evol. Microbiol.">
        <title>The Global Catalogue of Microorganisms (GCM) 10K type strain sequencing project: providing services to taxonomists for standard genome sequencing and annotation.</title>
        <authorList>
            <consortium name="The Broad Institute Genomics Platform"/>
            <consortium name="The Broad Institute Genome Sequencing Center for Infectious Disease"/>
            <person name="Wu L."/>
            <person name="Ma J."/>
        </authorList>
    </citation>
    <scope>NUCLEOTIDE SEQUENCE [LARGE SCALE GENOMIC DNA]</scope>
    <source>
        <strain evidence="2">CCUG 55250</strain>
    </source>
</reference>
<protein>
    <submittedName>
        <fullName evidence="1">Uncharacterized protein</fullName>
    </submittedName>
</protein>